<evidence type="ECO:0000313" key="3">
    <source>
        <dbReference type="Proteomes" id="UP000823844"/>
    </source>
</evidence>
<name>A0A9E2KSN2_9LACO</name>
<evidence type="ECO:0008006" key="4">
    <source>
        <dbReference type="Google" id="ProtNLM"/>
    </source>
</evidence>
<dbReference type="Proteomes" id="UP000823844">
    <property type="component" value="Unassembled WGS sequence"/>
</dbReference>
<comment type="caution">
    <text evidence="2">The sequence shown here is derived from an EMBL/GenBank/DDBJ whole genome shotgun (WGS) entry which is preliminary data.</text>
</comment>
<evidence type="ECO:0000313" key="2">
    <source>
        <dbReference type="EMBL" id="MBU3828968.1"/>
    </source>
</evidence>
<gene>
    <name evidence="2" type="ORF">H9806_07610</name>
</gene>
<feature type="coiled-coil region" evidence="1">
    <location>
        <begin position="37"/>
        <end position="85"/>
    </location>
</feature>
<dbReference type="AlphaFoldDB" id="A0A9E2KSN2"/>
<dbReference type="EMBL" id="JAHLFT010000096">
    <property type="protein sequence ID" value="MBU3828968.1"/>
    <property type="molecule type" value="Genomic_DNA"/>
</dbReference>
<proteinExistence type="predicted"/>
<protein>
    <recommendedName>
        <fullName evidence="4">Tropomyosin</fullName>
    </recommendedName>
</protein>
<accession>A0A9E2KSN2</accession>
<evidence type="ECO:0000256" key="1">
    <source>
        <dbReference type="SAM" id="Coils"/>
    </source>
</evidence>
<sequence length="113" mass="12692">MKSFSLGLVFGTCAGLVFSLFKDQNGDRLGTNLKSNLIDTKNDATNLQQSLEKAKEAANRLNENLPAAERAINDIEDDVKNYQDHTKYALNEIQYHTDQIKNKLDSSSKEKNN</sequence>
<reference evidence="2" key="1">
    <citation type="journal article" date="2021" name="PeerJ">
        <title>Extensive microbial diversity within the chicken gut microbiome revealed by metagenomics and culture.</title>
        <authorList>
            <person name="Gilroy R."/>
            <person name="Ravi A."/>
            <person name="Getino M."/>
            <person name="Pursley I."/>
            <person name="Horton D.L."/>
            <person name="Alikhan N.F."/>
            <person name="Baker D."/>
            <person name="Gharbi K."/>
            <person name="Hall N."/>
            <person name="Watson M."/>
            <person name="Adriaenssens E.M."/>
            <person name="Foster-Nyarko E."/>
            <person name="Jarju S."/>
            <person name="Secka A."/>
            <person name="Antonio M."/>
            <person name="Oren A."/>
            <person name="Chaudhuri R.R."/>
            <person name="La Ragione R."/>
            <person name="Hildebrand F."/>
            <person name="Pallen M.J."/>
        </authorList>
    </citation>
    <scope>NUCLEOTIDE SEQUENCE</scope>
    <source>
        <strain evidence="2">F6-686</strain>
    </source>
</reference>
<reference evidence="2" key="2">
    <citation type="submission" date="2021-04" db="EMBL/GenBank/DDBJ databases">
        <authorList>
            <person name="Gilroy R."/>
        </authorList>
    </citation>
    <scope>NUCLEOTIDE SEQUENCE</scope>
    <source>
        <strain evidence="2">F6-686</strain>
    </source>
</reference>
<keyword evidence="1" id="KW-0175">Coiled coil</keyword>
<organism evidence="2 3">
    <name type="scientific">Candidatus Lactobacillus pullistercoris</name>
    <dbReference type="NCBI Taxonomy" id="2838636"/>
    <lineage>
        <taxon>Bacteria</taxon>
        <taxon>Bacillati</taxon>
        <taxon>Bacillota</taxon>
        <taxon>Bacilli</taxon>
        <taxon>Lactobacillales</taxon>
        <taxon>Lactobacillaceae</taxon>
        <taxon>Lactobacillus</taxon>
    </lineage>
</organism>